<gene>
    <name evidence="5" type="ORF">S01H4_34935</name>
</gene>
<dbReference type="SUPFAM" id="SSF50465">
    <property type="entry name" value="EF-Tu/eEF-1alpha/eIF2-gamma C-terminal domain"/>
    <property type="match status" value="1"/>
</dbReference>
<dbReference type="EMBL" id="BART01018519">
    <property type="protein sequence ID" value="GAG75541.1"/>
    <property type="molecule type" value="Genomic_DNA"/>
</dbReference>
<dbReference type="PANTHER" id="PTHR43721:SF11">
    <property type="entry name" value="SELENOCYSTEINE-SPECIFIC ELONGATION FACTOR"/>
    <property type="match status" value="1"/>
</dbReference>
<organism evidence="5">
    <name type="scientific">marine sediment metagenome</name>
    <dbReference type="NCBI Taxonomy" id="412755"/>
    <lineage>
        <taxon>unclassified sequences</taxon>
        <taxon>metagenomes</taxon>
        <taxon>ecological metagenomes</taxon>
    </lineage>
</organism>
<dbReference type="GO" id="GO:0003746">
    <property type="term" value="F:translation elongation factor activity"/>
    <property type="evidence" value="ECO:0007669"/>
    <property type="project" value="TreeGrafter"/>
</dbReference>
<evidence type="ECO:0000256" key="2">
    <source>
        <dbReference type="ARBA" id="ARBA00023134"/>
    </source>
</evidence>
<feature type="domain" description="Translation elongation factor EFTu-like" evidence="3">
    <location>
        <begin position="57"/>
        <end position="123"/>
    </location>
</feature>
<dbReference type="InterPro" id="IPR004161">
    <property type="entry name" value="EFTu-like_2"/>
</dbReference>
<accession>X1BTT2</accession>
<dbReference type="CDD" id="cd03696">
    <property type="entry name" value="SelB_II"/>
    <property type="match status" value="1"/>
</dbReference>
<dbReference type="GO" id="GO:0001514">
    <property type="term" value="P:selenocysteine incorporation"/>
    <property type="evidence" value="ECO:0007669"/>
    <property type="project" value="TreeGrafter"/>
</dbReference>
<name>X1BTT2_9ZZZZ</name>
<dbReference type="GO" id="GO:0005525">
    <property type="term" value="F:GTP binding"/>
    <property type="evidence" value="ECO:0007669"/>
    <property type="project" value="UniProtKB-KW"/>
</dbReference>
<comment type="caution">
    <text evidence="5">The sequence shown here is derived from an EMBL/GenBank/DDBJ whole genome shotgun (WGS) entry which is preliminary data.</text>
</comment>
<dbReference type="InterPro" id="IPR009000">
    <property type="entry name" value="Transl_B-barrel_sf"/>
</dbReference>
<dbReference type="AlphaFoldDB" id="X1BTT2"/>
<dbReference type="Gene3D" id="2.40.30.10">
    <property type="entry name" value="Translation factors"/>
    <property type="match status" value="1"/>
</dbReference>
<feature type="domain" description="Selenocysteine-specific elongation factor beta-barrel" evidence="4">
    <location>
        <begin position="142"/>
        <end position="222"/>
    </location>
</feature>
<dbReference type="PANTHER" id="PTHR43721">
    <property type="entry name" value="ELONGATION FACTOR TU-RELATED"/>
    <property type="match status" value="1"/>
</dbReference>
<evidence type="ECO:0000256" key="1">
    <source>
        <dbReference type="ARBA" id="ARBA00022741"/>
    </source>
</evidence>
<reference evidence="5" key="1">
    <citation type="journal article" date="2014" name="Front. Microbiol.">
        <title>High frequency of phylogenetically diverse reductive dehalogenase-homologous genes in deep subseafloor sedimentary metagenomes.</title>
        <authorList>
            <person name="Kawai M."/>
            <person name="Futagami T."/>
            <person name="Toyoda A."/>
            <person name="Takaki Y."/>
            <person name="Nishi S."/>
            <person name="Hori S."/>
            <person name="Arai W."/>
            <person name="Tsubouchi T."/>
            <person name="Morono Y."/>
            <person name="Uchiyama I."/>
            <person name="Ito T."/>
            <person name="Fujiyama A."/>
            <person name="Inagaki F."/>
            <person name="Takami H."/>
        </authorList>
    </citation>
    <scope>NUCLEOTIDE SEQUENCE</scope>
    <source>
        <strain evidence="5">Expedition CK06-06</strain>
    </source>
</reference>
<proteinExistence type="predicted"/>
<evidence type="ECO:0000259" key="3">
    <source>
        <dbReference type="Pfam" id="PF03144"/>
    </source>
</evidence>
<evidence type="ECO:0000313" key="5">
    <source>
        <dbReference type="EMBL" id="GAG75541.1"/>
    </source>
</evidence>
<keyword evidence="2" id="KW-0342">GTP-binding</keyword>
<dbReference type="SUPFAM" id="SSF50447">
    <property type="entry name" value="Translation proteins"/>
    <property type="match status" value="1"/>
</dbReference>
<keyword evidence="1" id="KW-0547">Nucleotide-binding</keyword>
<dbReference type="InterPro" id="IPR009001">
    <property type="entry name" value="Transl_elong_EF1A/Init_IF2_C"/>
</dbReference>
<dbReference type="InterPro" id="IPR057335">
    <property type="entry name" value="Beta-barrel_SelB"/>
</dbReference>
<evidence type="ECO:0000259" key="4">
    <source>
        <dbReference type="Pfam" id="PF25461"/>
    </source>
</evidence>
<protein>
    <submittedName>
        <fullName evidence="5">Uncharacterized protein</fullName>
    </submittedName>
</protein>
<feature type="non-terminal residue" evidence="5">
    <location>
        <position position="1"/>
    </location>
</feature>
<dbReference type="Pfam" id="PF03144">
    <property type="entry name" value="GTP_EFTU_D2"/>
    <property type="match status" value="1"/>
</dbReference>
<dbReference type="Pfam" id="PF25461">
    <property type="entry name" value="Beta-barrel_SelB"/>
    <property type="match status" value="1"/>
</dbReference>
<dbReference type="InterPro" id="IPR050055">
    <property type="entry name" value="EF-Tu_GTPase"/>
</dbReference>
<dbReference type="CDD" id="cd15491">
    <property type="entry name" value="selB_III"/>
    <property type="match status" value="1"/>
</dbReference>
<sequence length="259" mass="29176">NSPYRDATIVRTSSKTREGIEEVVKELERLTSLKFKKDINLPIRLPIDRVFTLSGIGTVITGTLWSGKVKSGDEIEILPNKIRCRIRNVQVFNEDVKEALAGQRVALNLIGVKKNQLSRGDVVLKPGYLTPTSLLDTHIGILSNQKSSLKSGRKVRLHHGTREIIAKASLFGVREIKPGETGYVRFKLDYPLVVKNHDKFIIRNSSLLRTMGGGLILLSHPSKKRIKREKIIDKLNILYGGNKDEIISLWHYSIISSNY</sequence>